<evidence type="ECO:0000313" key="2">
    <source>
        <dbReference type="Proteomes" id="UP000621492"/>
    </source>
</evidence>
<dbReference type="EMBL" id="BMJD01000015">
    <property type="protein sequence ID" value="GGB43782.1"/>
    <property type="molecule type" value="Genomic_DNA"/>
</dbReference>
<reference evidence="1" key="2">
    <citation type="submission" date="2020-09" db="EMBL/GenBank/DDBJ databases">
        <authorList>
            <person name="Sun Q."/>
            <person name="Zhou Y."/>
        </authorList>
    </citation>
    <scope>NUCLEOTIDE SEQUENCE</scope>
    <source>
        <strain evidence="1">CGMCC 1.15454</strain>
    </source>
</reference>
<dbReference type="Pfam" id="PF03069">
    <property type="entry name" value="FmdA_AmdA"/>
    <property type="match status" value="2"/>
</dbReference>
<dbReference type="Gene3D" id="3.10.28.20">
    <property type="entry name" value="Acetamidase/Formamidase-like domains"/>
    <property type="match status" value="1"/>
</dbReference>
<dbReference type="PANTHER" id="PTHR31891:SF1">
    <property type="entry name" value="FORMAMIDASE C869.04-RELATED"/>
    <property type="match status" value="1"/>
</dbReference>
<protein>
    <submittedName>
        <fullName evidence="1">Acetamidase</fullName>
    </submittedName>
</protein>
<name>A0A9W5TXU1_9BACI</name>
<dbReference type="GO" id="GO:0016811">
    <property type="term" value="F:hydrolase activity, acting on carbon-nitrogen (but not peptide) bonds, in linear amides"/>
    <property type="evidence" value="ECO:0007669"/>
    <property type="project" value="InterPro"/>
</dbReference>
<keyword evidence="2" id="KW-1185">Reference proteome</keyword>
<dbReference type="SUPFAM" id="SSF141130">
    <property type="entry name" value="Acetamidase/Formamidase-like"/>
    <property type="match status" value="1"/>
</dbReference>
<sequence>MQKIEGNYIYAFSKSNDIVGSVNLNESFIVETLDCYSGEISNEKTLRSDIPNLKINPATGPIYINGINKGDTISIEIIDIKLNSYGVMVTGPNIGMLGDYISESQTRILPIEGNKAILNNSIKIPINKMIGVIGVAPENNPVPCSTPGEHGGNMDTKDITEGNKLHLPIFHDGGLLALGDLHAAMGDGELDGTGVEIGGEVTLKVRKNQNTKLRTPIVETADHFMIISSAKEFKDAVRKGMLEAVALLQRQHNLEFPDAYRLVSAVGELKISQLVNPKITIRIALPKTILNTIS</sequence>
<comment type="caution">
    <text evidence="1">The sequence shown here is derived from an EMBL/GenBank/DDBJ whole genome shotgun (WGS) entry which is preliminary data.</text>
</comment>
<dbReference type="Gene3D" id="2.60.120.580">
    <property type="entry name" value="Acetamidase/Formamidase-like domains"/>
    <property type="match status" value="1"/>
</dbReference>
<gene>
    <name evidence="1" type="ORF">GCM10011409_21700</name>
</gene>
<dbReference type="InterPro" id="IPR004304">
    <property type="entry name" value="FmdA_AmdA"/>
</dbReference>
<dbReference type="Proteomes" id="UP000621492">
    <property type="component" value="Unassembled WGS sequence"/>
</dbReference>
<accession>A0A9W5TXU1</accession>
<evidence type="ECO:0000313" key="1">
    <source>
        <dbReference type="EMBL" id="GGB43782.1"/>
    </source>
</evidence>
<dbReference type="Gene3D" id="2.40.10.120">
    <property type="match status" value="1"/>
</dbReference>
<dbReference type="AlphaFoldDB" id="A0A9W5TXU1"/>
<dbReference type="RefSeq" id="WP_088052708.1">
    <property type="nucleotide sequence ID" value="NZ_BMJD01000015.1"/>
</dbReference>
<dbReference type="PANTHER" id="PTHR31891">
    <property type="entry name" value="FORMAMIDASE C869.04-RELATED"/>
    <property type="match status" value="1"/>
</dbReference>
<organism evidence="1 2">
    <name type="scientific">Lentibacillus populi</name>
    <dbReference type="NCBI Taxonomy" id="1827502"/>
    <lineage>
        <taxon>Bacteria</taxon>
        <taxon>Bacillati</taxon>
        <taxon>Bacillota</taxon>
        <taxon>Bacilli</taxon>
        <taxon>Bacillales</taxon>
        <taxon>Bacillaceae</taxon>
        <taxon>Lentibacillus</taxon>
    </lineage>
</organism>
<reference evidence="1" key="1">
    <citation type="journal article" date="2014" name="Int. J. Syst. Evol. Microbiol.">
        <title>Complete genome sequence of Corynebacterium casei LMG S-19264T (=DSM 44701T), isolated from a smear-ripened cheese.</title>
        <authorList>
            <consortium name="US DOE Joint Genome Institute (JGI-PGF)"/>
            <person name="Walter F."/>
            <person name="Albersmeier A."/>
            <person name="Kalinowski J."/>
            <person name="Ruckert C."/>
        </authorList>
    </citation>
    <scope>NUCLEOTIDE SEQUENCE</scope>
    <source>
        <strain evidence="1">CGMCC 1.15454</strain>
    </source>
</reference>
<proteinExistence type="predicted"/>